<dbReference type="Pfam" id="PF25273">
    <property type="entry name" value="DUF7869"/>
    <property type="match status" value="1"/>
</dbReference>
<dbReference type="PANTHER" id="PTHR10773:SF19">
    <property type="match status" value="1"/>
</dbReference>
<reference evidence="2" key="1">
    <citation type="submission" date="2019-08" db="EMBL/GenBank/DDBJ databases">
        <title>The genome of the North American firefly Photinus pyralis.</title>
        <authorList>
            <consortium name="Photinus pyralis genome working group"/>
            <person name="Fallon T.R."/>
            <person name="Sander Lower S.E."/>
            <person name="Weng J.-K."/>
        </authorList>
    </citation>
    <scope>NUCLEOTIDE SEQUENCE</scope>
    <source>
        <strain evidence="2">TRF0915ILg1</strain>
        <tissue evidence="2">Whole body</tissue>
    </source>
</reference>
<dbReference type="EMBL" id="VTPC01000531">
    <property type="protein sequence ID" value="KAF2905462.1"/>
    <property type="molecule type" value="Genomic_DNA"/>
</dbReference>
<dbReference type="AlphaFoldDB" id="A0A8K0DL30"/>
<dbReference type="OrthoDB" id="6762186at2759"/>
<gene>
    <name evidence="2" type="ORF">ILUMI_00718</name>
</gene>
<name>A0A8K0DL30_IGNLU</name>
<sequence>MSLTNKHVESELYVNNIENFNLLNISENNTAIFKEIDEIVSGIKKELLCVSLHKINKTYSKILTEIIMKSENFTNYTVSEQGEVVCKEENVTPCLETDMSVNRSPSTVEVHHSNKLQGNNNACLWQKFSKMDLKLARRNFRSALQIPIDFNSLVIVLDTTKPGSYFKHPENKPKYRCSSTPFGKVPGKISLQMKSIDNQLISQEAYPYVDDHIELNDIQLTSELNEVYYKLADSNIFNSPNRTIILTDSNQNSPSGVCFLTYGRMCRSTYIRLDVERCVIATEDGICLSETQPQESNFVVEDVVYGEELVPITNEKIATNDGFCYFWTETDGKRGSDEIGTALFTYLKQLPNTVRHVSLYSDSCGSQNRNRFVACVLMHAVKTLPIEIIDQNFLKTGHTDMEVDSMHNAIEANKKHQRIYTPHGWPVILRTARRKHLYHVEELGFNDILDLKALKATLTVGKMSEDTEGNTINWMNIKML</sequence>
<organism evidence="2 3">
    <name type="scientific">Ignelater luminosus</name>
    <name type="common">Cucubano</name>
    <name type="synonym">Pyrophorus luminosus</name>
    <dbReference type="NCBI Taxonomy" id="2038154"/>
    <lineage>
        <taxon>Eukaryota</taxon>
        <taxon>Metazoa</taxon>
        <taxon>Ecdysozoa</taxon>
        <taxon>Arthropoda</taxon>
        <taxon>Hexapoda</taxon>
        <taxon>Insecta</taxon>
        <taxon>Pterygota</taxon>
        <taxon>Neoptera</taxon>
        <taxon>Endopterygota</taxon>
        <taxon>Coleoptera</taxon>
        <taxon>Polyphaga</taxon>
        <taxon>Elateriformia</taxon>
        <taxon>Elateroidea</taxon>
        <taxon>Elateridae</taxon>
        <taxon>Agrypninae</taxon>
        <taxon>Pyrophorini</taxon>
        <taxon>Ignelater</taxon>
    </lineage>
</organism>
<comment type="caution">
    <text evidence="2">The sequence shown here is derived from an EMBL/GenBank/DDBJ whole genome shotgun (WGS) entry which is preliminary data.</text>
</comment>
<dbReference type="Proteomes" id="UP000801492">
    <property type="component" value="Unassembled WGS sequence"/>
</dbReference>
<feature type="domain" description="DUF7869" evidence="1">
    <location>
        <begin position="342"/>
        <end position="425"/>
    </location>
</feature>
<keyword evidence="3" id="KW-1185">Reference proteome</keyword>
<dbReference type="InterPro" id="IPR057191">
    <property type="entry name" value="DUF7869"/>
</dbReference>
<protein>
    <recommendedName>
        <fullName evidence="1">DUF7869 domain-containing protein</fullName>
    </recommendedName>
</protein>
<proteinExistence type="predicted"/>
<accession>A0A8K0DL30</accession>
<dbReference type="PANTHER" id="PTHR10773">
    <property type="entry name" value="DNA-DIRECTED RNA POLYMERASES I, II, AND III SUBUNIT RPABC2"/>
    <property type="match status" value="1"/>
</dbReference>
<evidence type="ECO:0000259" key="1">
    <source>
        <dbReference type="Pfam" id="PF25273"/>
    </source>
</evidence>
<evidence type="ECO:0000313" key="3">
    <source>
        <dbReference type="Proteomes" id="UP000801492"/>
    </source>
</evidence>
<evidence type="ECO:0000313" key="2">
    <source>
        <dbReference type="EMBL" id="KAF2905462.1"/>
    </source>
</evidence>